<feature type="transmembrane region" description="Helical" evidence="6">
    <location>
        <begin position="103"/>
        <end position="125"/>
    </location>
</feature>
<comment type="subcellular location">
    <subcellularLocation>
        <location evidence="1">Membrane</location>
        <topology evidence="1">Multi-pass membrane protein</topology>
    </subcellularLocation>
</comment>
<evidence type="ECO:0000256" key="3">
    <source>
        <dbReference type="ARBA" id="ARBA00022692"/>
    </source>
</evidence>
<dbReference type="SMART" id="SM00014">
    <property type="entry name" value="acidPPc"/>
    <property type="match status" value="1"/>
</dbReference>
<reference evidence="8" key="2">
    <citation type="submission" date="2019-01" db="UniProtKB">
        <authorList>
            <consortium name="EnsemblPlants"/>
        </authorList>
    </citation>
    <scope>IDENTIFICATION</scope>
    <source>
        <strain evidence="8">cv. Heinz 1706</strain>
    </source>
</reference>
<dbReference type="InterPro" id="IPR000326">
    <property type="entry name" value="PAP2/HPO"/>
</dbReference>
<evidence type="ECO:0000256" key="5">
    <source>
        <dbReference type="ARBA" id="ARBA00023136"/>
    </source>
</evidence>
<evidence type="ECO:0000313" key="8">
    <source>
        <dbReference type="EnsemblPlants" id="Solyc04g025370.2.1"/>
    </source>
</evidence>
<feature type="transmembrane region" description="Helical" evidence="6">
    <location>
        <begin position="27"/>
        <end position="49"/>
    </location>
</feature>
<dbReference type="Pfam" id="PF01569">
    <property type="entry name" value="PAP2"/>
    <property type="match status" value="1"/>
</dbReference>
<evidence type="ECO:0000256" key="2">
    <source>
        <dbReference type="ARBA" id="ARBA00008816"/>
    </source>
</evidence>
<dbReference type="EnsemblPlants" id="Solyc04g025370.2.1">
    <property type="protein sequence ID" value="Solyc04g025370.2.1"/>
    <property type="gene ID" value="Solyc04g025370.2"/>
</dbReference>
<sequence>IFTVILQWIVFLIYYHYRRDVYDLHHAILGILYSVLVIAVITDIIKYAVGRLRPKIFYRCFPDRFEAFQPNGDVNCHGDPKVVKEGYKSFTSGLYACQTLGSFAAELCIVLLALLFAALVGISRIDDYWHHWTDLFTGSIIGWAPQNERTY</sequence>
<dbReference type="OMA" id="EMGRIEH"/>
<organism evidence="8">
    <name type="scientific">Solanum lycopersicum</name>
    <name type="common">Tomato</name>
    <name type="synonym">Lycopersicon esculentum</name>
    <dbReference type="NCBI Taxonomy" id="4081"/>
    <lineage>
        <taxon>Eukaryota</taxon>
        <taxon>Viridiplantae</taxon>
        <taxon>Streptophyta</taxon>
        <taxon>Embryophyta</taxon>
        <taxon>Tracheophyta</taxon>
        <taxon>Spermatophyta</taxon>
        <taxon>Magnoliopsida</taxon>
        <taxon>eudicotyledons</taxon>
        <taxon>Gunneridae</taxon>
        <taxon>Pentapetalae</taxon>
        <taxon>asterids</taxon>
        <taxon>lamiids</taxon>
        <taxon>Solanales</taxon>
        <taxon>Solanaceae</taxon>
        <taxon>Solanoideae</taxon>
        <taxon>Solaneae</taxon>
        <taxon>Solanum</taxon>
        <taxon>Solanum subgen. Lycopersicon</taxon>
    </lineage>
</organism>
<evidence type="ECO:0000256" key="1">
    <source>
        <dbReference type="ARBA" id="ARBA00004141"/>
    </source>
</evidence>
<name>A0A3Q7FZG8_SOLLC</name>
<accession>A0A3Q7FZG8</accession>
<reference evidence="8" key="1">
    <citation type="journal article" date="2012" name="Nature">
        <title>The tomato genome sequence provides insights into fleshy fruit evolution.</title>
        <authorList>
            <consortium name="Tomato Genome Consortium"/>
        </authorList>
    </citation>
    <scope>NUCLEOTIDE SEQUENCE [LARGE SCALE GENOMIC DNA]</scope>
    <source>
        <strain evidence="8">cv. Heinz 1706</strain>
    </source>
</reference>
<comment type="similarity">
    <text evidence="2">Belongs to the PA-phosphatase related phosphoesterase family.</text>
</comment>
<keyword evidence="5 6" id="KW-0472">Membrane</keyword>
<keyword evidence="9" id="KW-1185">Reference proteome</keyword>
<dbReference type="GO" id="GO:0006644">
    <property type="term" value="P:phospholipid metabolic process"/>
    <property type="evidence" value="ECO:0000318"/>
    <property type="project" value="GO_Central"/>
</dbReference>
<feature type="domain" description="Phosphatidic acid phosphatase type 2/haloperoxidase" evidence="7">
    <location>
        <begin position="29"/>
        <end position="151"/>
    </location>
</feature>
<protein>
    <recommendedName>
        <fullName evidence="7">Phosphatidic acid phosphatase type 2/haloperoxidase domain-containing protein</fullName>
    </recommendedName>
</protein>
<evidence type="ECO:0000256" key="4">
    <source>
        <dbReference type="ARBA" id="ARBA00022989"/>
    </source>
</evidence>
<dbReference type="Gramene" id="Solyc04g025370.2.1">
    <property type="protein sequence ID" value="Solyc04g025370.2.1"/>
    <property type="gene ID" value="Solyc04g025370.2"/>
</dbReference>
<dbReference type="GO" id="GO:0046839">
    <property type="term" value="P:phospholipid dephosphorylation"/>
    <property type="evidence" value="ECO:0000318"/>
    <property type="project" value="GO_Central"/>
</dbReference>
<dbReference type="AlphaFoldDB" id="A0A3Q7FZG8"/>
<evidence type="ECO:0000313" key="9">
    <source>
        <dbReference type="Proteomes" id="UP000004994"/>
    </source>
</evidence>
<dbReference type="PaxDb" id="4081-Solyc04g025370.1.1"/>
<keyword evidence="3 6" id="KW-0812">Transmembrane</keyword>
<dbReference type="STRING" id="4081.A0A3Q7FZG8"/>
<dbReference type="GO" id="GO:0016020">
    <property type="term" value="C:membrane"/>
    <property type="evidence" value="ECO:0000318"/>
    <property type="project" value="GO_Central"/>
</dbReference>
<dbReference type="PANTHER" id="PTHR10165:SF91">
    <property type="entry name" value="LIPID PHOSPHATE PHOSPHATASE-LIKE PROTEIN"/>
    <property type="match status" value="1"/>
</dbReference>
<dbReference type="InParanoid" id="A0A3Q7FZG8"/>
<dbReference type="PANTHER" id="PTHR10165">
    <property type="entry name" value="LIPID PHOSPHATE PHOSPHATASE"/>
    <property type="match status" value="1"/>
</dbReference>
<evidence type="ECO:0000256" key="6">
    <source>
        <dbReference type="SAM" id="Phobius"/>
    </source>
</evidence>
<evidence type="ECO:0000259" key="7">
    <source>
        <dbReference type="SMART" id="SM00014"/>
    </source>
</evidence>
<dbReference type="Gene3D" id="1.20.144.10">
    <property type="entry name" value="Phosphatidic acid phosphatase type 2/haloperoxidase"/>
    <property type="match status" value="1"/>
</dbReference>
<dbReference type="SUPFAM" id="SSF48317">
    <property type="entry name" value="Acid phosphatase/Vanadium-dependent haloperoxidase"/>
    <property type="match status" value="1"/>
</dbReference>
<dbReference type="Proteomes" id="UP000004994">
    <property type="component" value="Chromosome 4"/>
</dbReference>
<keyword evidence="4 6" id="KW-1133">Transmembrane helix</keyword>
<proteinExistence type="inferred from homology"/>
<dbReference type="InterPro" id="IPR043216">
    <property type="entry name" value="PAP-like"/>
</dbReference>
<dbReference type="GO" id="GO:0008195">
    <property type="term" value="F:phosphatidate phosphatase activity"/>
    <property type="evidence" value="ECO:0000318"/>
    <property type="project" value="GO_Central"/>
</dbReference>
<dbReference type="InterPro" id="IPR036938">
    <property type="entry name" value="PAP2/HPO_sf"/>
</dbReference>